<evidence type="ECO:0000313" key="3">
    <source>
        <dbReference type="EMBL" id="PIR84647.1"/>
    </source>
</evidence>
<feature type="transmembrane region" description="Helical" evidence="1">
    <location>
        <begin position="111"/>
        <end position="129"/>
    </location>
</feature>
<dbReference type="Pfam" id="PF09335">
    <property type="entry name" value="VTT_dom"/>
    <property type="match status" value="1"/>
</dbReference>
<dbReference type="InterPro" id="IPR032816">
    <property type="entry name" value="VTT_dom"/>
</dbReference>
<dbReference type="GO" id="GO:0005886">
    <property type="term" value="C:plasma membrane"/>
    <property type="evidence" value="ECO:0007669"/>
    <property type="project" value="TreeGrafter"/>
</dbReference>
<organism evidence="3 4">
    <name type="scientific">Candidatus Kaiserbacteria bacterium CG10_big_fil_rev_8_21_14_0_10_47_16</name>
    <dbReference type="NCBI Taxonomy" id="1974608"/>
    <lineage>
        <taxon>Bacteria</taxon>
        <taxon>Candidatus Kaiseribacteriota</taxon>
    </lineage>
</organism>
<name>A0A2H0UE36_9BACT</name>
<gene>
    <name evidence="3" type="ORF">COU16_03700</name>
</gene>
<evidence type="ECO:0000256" key="1">
    <source>
        <dbReference type="SAM" id="Phobius"/>
    </source>
</evidence>
<feature type="transmembrane region" description="Helical" evidence="1">
    <location>
        <begin position="29"/>
        <end position="52"/>
    </location>
</feature>
<reference evidence="4" key="1">
    <citation type="submission" date="2017-09" db="EMBL/GenBank/DDBJ databases">
        <title>Depth-based differentiation of microbial function through sediment-hosted aquifers and enrichment of novel symbionts in the deep terrestrial subsurface.</title>
        <authorList>
            <person name="Probst A.J."/>
            <person name="Ladd B."/>
            <person name="Jarett J.K."/>
            <person name="Geller-Mcgrath D.E."/>
            <person name="Sieber C.M.K."/>
            <person name="Emerson J.B."/>
            <person name="Anantharaman K."/>
            <person name="Thomas B.C."/>
            <person name="Malmstrom R."/>
            <person name="Stieglmeier M."/>
            <person name="Klingl A."/>
            <person name="Woyke T."/>
            <person name="Ryan C.M."/>
            <person name="Banfield J.F."/>
        </authorList>
    </citation>
    <scope>NUCLEOTIDE SEQUENCE [LARGE SCALE GENOMIC DNA]</scope>
</reference>
<dbReference type="InterPro" id="IPR051311">
    <property type="entry name" value="DedA_domain"/>
</dbReference>
<feature type="transmembrane region" description="Helical" evidence="1">
    <location>
        <begin position="141"/>
        <end position="166"/>
    </location>
</feature>
<dbReference type="Proteomes" id="UP000229344">
    <property type="component" value="Unassembled WGS sequence"/>
</dbReference>
<dbReference type="AlphaFoldDB" id="A0A2H0UE36"/>
<evidence type="ECO:0000259" key="2">
    <source>
        <dbReference type="Pfam" id="PF09335"/>
    </source>
</evidence>
<feature type="domain" description="VTT" evidence="2">
    <location>
        <begin position="60"/>
        <end position="165"/>
    </location>
</feature>
<keyword evidence="1" id="KW-1133">Transmembrane helix</keyword>
<protein>
    <submittedName>
        <fullName evidence="3">Cytochrome B</fullName>
    </submittedName>
</protein>
<feature type="transmembrane region" description="Helical" evidence="1">
    <location>
        <begin position="178"/>
        <end position="200"/>
    </location>
</feature>
<accession>A0A2H0UE36</accession>
<sequence>MIDNTKQQTQDAPVSDKAPSIFHGRRGEWFLGLISFTESSFLPVIVDPFLLAATLGTPRLWFRYAMIAIVTSVLGGLFGYAIGAVFFDYFGARMIEIYSLENLFQKTVEAFDSNAFLFTLLGAVTPIPYKLVAVVGGFLKISLWQFVLASIIGRGVRFILVAYIVKNYGQRMMDRFNVRLRTIMISMVVLVVLYAGYTVFL</sequence>
<dbReference type="EMBL" id="PFBI01000006">
    <property type="protein sequence ID" value="PIR84647.1"/>
    <property type="molecule type" value="Genomic_DNA"/>
</dbReference>
<feature type="transmembrane region" description="Helical" evidence="1">
    <location>
        <begin position="64"/>
        <end position="90"/>
    </location>
</feature>
<proteinExistence type="predicted"/>
<keyword evidence="1" id="KW-0812">Transmembrane</keyword>
<dbReference type="PANTHER" id="PTHR42709:SF11">
    <property type="entry name" value="DEDA FAMILY PROTEIN"/>
    <property type="match status" value="1"/>
</dbReference>
<dbReference type="PANTHER" id="PTHR42709">
    <property type="entry name" value="ALKALINE PHOSPHATASE LIKE PROTEIN"/>
    <property type="match status" value="1"/>
</dbReference>
<keyword evidence="1" id="KW-0472">Membrane</keyword>
<evidence type="ECO:0000313" key="4">
    <source>
        <dbReference type="Proteomes" id="UP000229344"/>
    </source>
</evidence>
<comment type="caution">
    <text evidence="3">The sequence shown here is derived from an EMBL/GenBank/DDBJ whole genome shotgun (WGS) entry which is preliminary data.</text>
</comment>